<protein>
    <submittedName>
        <fullName evidence="1">Uncharacterized protein</fullName>
    </submittedName>
</protein>
<accession>A0ACB8YG90</accession>
<comment type="caution">
    <text evidence="1">The sequence shown here is derived from an EMBL/GenBank/DDBJ whole genome shotgun (WGS) entry which is preliminary data.</text>
</comment>
<gene>
    <name evidence="1" type="ORF">L1987_84563</name>
</gene>
<proteinExistence type="predicted"/>
<dbReference type="Proteomes" id="UP001056120">
    <property type="component" value="Linkage Group LG28"/>
</dbReference>
<name>A0ACB8YG90_9ASTR</name>
<reference evidence="1 2" key="2">
    <citation type="journal article" date="2022" name="Mol. Ecol. Resour.">
        <title>The genomes of chicory, endive, great burdock and yacon provide insights into Asteraceae paleo-polyploidization history and plant inulin production.</title>
        <authorList>
            <person name="Fan W."/>
            <person name="Wang S."/>
            <person name="Wang H."/>
            <person name="Wang A."/>
            <person name="Jiang F."/>
            <person name="Liu H."/>
            <person name="Zhao H."/>
            <person name="Xu D."/>
            <person name="Zhang Y."/>
        </authorList>
    </citation>
    <scope>NUCLEOTIDE SEQUENCE [LARGE SCALE GENOMIC DNA]</scope>
    <source>
        <strain evidence="2">cv. Yunnan</strain>
        <tissue evidence="1">Leaves</tissue>
    </source>
</reference>
<keyword evidence="2" id="KW-1185">Reference proteome</keyword>
<evidence type="ECO:0000313" key="2">
    <source>
        <dbReference type="Proteomes" id="UP001056120"/>
    </source>
</evidence>
<reference evidence="2" key="1">
    <citation type="journal article" date="2022" name="Mol. Ecol. Resour.">
        <title>The genomes of chicory, endive, great burdock and yacon provide insights into Asteraceae palaeo-polyploidization history and plant inulin production.</title>
        <authorList>
            <person name="Fan W."/>
            <person name="Wang S."/>
            <person name="Wang H."/>
            <person name="Wang A."/>
            <person name="Jiang F."/>
            <person name="Liu H."/>
            <person name="Zhao H."/>
            <person name="Xu D."/>
            <person name="Zhang Y."/>
        </authorList>
    </citation>
    <scope>NUCLEOTIDE SEQUENCE [LARGE SCALE GENOMIC DNA]</scope>
    <source>
        <strain evidence="2">cv. Yunnan</strain>
    </source>
</reference>
<sequence>MGSTVAKKKEARDKRKRLGEFYKHIATREEKLKDIVRNINTTDENRNLINSILSMTSYKLAKFSAKQNDKGEVSINETMVEQVLDVTLKAANTEATPRISYATKSTYRAMGLGMNLGGERNIVNLNTRTKDKEGGASEKQNTIELKNKPSERSHVDEATEEPRITTNRTGLERTKKPKSPKVTLLETSNSFSLLDEEGNVLEEIKGGQDVVMQEIEKLNNLNDGWIKKQERTLNAKYNQEVSQDQRFEAKRYVLDKLVPLESVFSSWSRSQIEFFRHLCSLYNFGEGYLMASRNRNHRNDQEDAANIESEDSMEEVCSETDATAVFMKNDEPHMDTTMYSVGASMPVD</sequence>
<organism evidence="1 2">
    <name type="scientific">Smallanthus sonchifolius</name>
    <dbReference type="NCBI Taxonomy" id="185202"/>
    <lineage>
        <taxon>Eukaryota</taxon>
        <taxon>Viridiplantae</taxon>
        <taxon>Streptophyta</taxon>
        <taxon>Embryophyta</taxon>
        <taxon>Tracheophyta</taxon>
        <taxon>Spermatophyta</taxon>
        <taxon>Magnoliopsida</taxon>
        <taxon>eudicotyledons</taxon>
        <taxon>Gunneridae</taxon>
        <taxon>Pentapetalae</taxon>
        <taxon>asterids</taxon>
        <taxon>campanulids</taxon>
        <taxon>Asterales</taxon>
        <taxon>Asteraceae</taxon>
        <taxon>Asteroideae</taxon>
        <taxon>Heliantheae alliance</taxon>
        <taxon>Millerieae</taxon>
        <taxon>Smallanthus</taxon>
    </lineage>
</organism>
<dbReference type="EMBL" id="CM042045">
    <property type="protein sequence ID" value="KAI3684040.1"/>
    <property type="molecule type" value="Genomic_DNA"/>
</dbReference>
<evidence type="ECO:0000313" key="1">
    <source>
        <dbReference type="EMBL" id="KAI3684040.1"/>
    </source>
</evidence>